<dbReference type="RefSeq" id="WP_173945823.1">
    <property type="nucleotide sequence ID" value="NZ_CP102846.1"/>
</dbReference>
<evidence type="ECO:0000313" key="1">
    <source>
        <dbReference type="EMBL" id="UVF22323.1"/>
    </source>
</evidence>
<organism evidence="1 2">
    <name type="scientific">Microvirga terrae</name>
    <dbReference type="NCBI Taxonomy" id="2740529"/>
    <lineage>
        <taxon>Bacteria</taxon>
        <taxon>Pseudomonadati</taxon>
        <taxon>Pseudomonadota</taxon>
        <taxon>Alphaproteobacteria</taxon>
        <taxon>Hyphomicrobiales</taxon>
        <taxon>Methylobacteriaceae</taxon>
        <taxon>Microvirga</taxon>
    </lineage>
</organism>
<keyword evidence="2" id="KW-1185">Reference proteome</keyword>
<dbReference type="EMBL" id="CP102846">
    <property type="protein sequence ID" value="UVF22323.1"/>
    <property type="molecule type" value="Genomic_DNA"/>
</dbReference>
<gene>
    <name evidence="1" type="ORF">HPT29_026955</name>
</gene>
<reference evidence="1" key="1">
    <citation type="submission" date="2022-08" db="EMBL/GenBank/DDBJ databases">
        <title>Microvirga terrae sp. nov., isolated from soil.</title>
        <authorList>
            <person name="Kim K.H."/>
            <person name="Seo Y.L."/>
            <person name="Kim J.M."/>
            <person name="Lee J.K."/>
            <person name="Han D.M."/>
            <person name="Jeon C.O."/>
        </authorList>
    </citation>
    <scope>NUCLEOTIDE SEQUENCE</scope>
    <source>
        <strain evidence="1">R24</strain>
        <plasmid evidence="1">pR24_1</plasmid>
    </source>
</reference>
<name>A0ABY5RYI4_9HYPH</name>
<sequence>MRTTRETVTFDHPFSLLAVDGLQPAGTYTIDIDEELIEGLSFLAYRRVATTIYLPLHQGHQGSVQAVRVDPRELTAAHKEQPSA</sequence>
<proteinExistence type="predicted"/>
<keyword evidence="1" id="KW-0614">Plasmid</keyword>
<dbReference type="Proteomes" id="UP001017257">
    <property type="component" value="Plasmid pR24_1"/>
</dbReference>
<evidence type="ECO:0000313" key="2">
    <source>
        <dbReference type="Proteomes" id="UP001017257"/>
    </source>
</evidence>
<accession>A0ABY5RYI4</accession>
<protein>
    <submittedName>
        <fullName evidence="1">Uncharacterized protein</fullName>
    </submittedName>
</protein>
<geneLocation type="plasmid" evidence="1 2">
    <name>pR24_1</name>
</geneLocation>